<evidence type="ECO:0000313" key="4">
    <source>
        <dbReference type="Proteomes" id="UP000220353"/>
    </source>
</evidence>
<evidence type="ECO:0000259" key="1">
    <source>
        <dbReference type="SMART" id="SM00897"/>
    </source>
</evidence>
<sequence>MRIFGASGVVRDAIVPSASTAASDPNAAETLSRQLGPGPFSLIMLFMSPAADLDRLPTDAARVFAGVPIVGCTTAGEISGAGYDEGTVVALALPSEFFRVDTVTIPDLMRLDPPALAADVGRKRVGMAQQYPELAHEFAMLLVDGLSQKEDELTSALAAGLGAMPMLGGSAGDGTRYARTFVLDGDRLSRNAAVLALVRTECPVRVFNFDHLMPTERRMVVTEADPRRRVVRQINAEPAAREYARLVGKDPQQLSPFTFAAHPVAVRMGARHHVRAIRQVMENGDLVFFSAIDEGVVLTITEPADMVGQLKRELAGLCMPERPTAILAFDCILRRLEAEEKQVVGRVSGLLRRYGVVGFSTYGEQFGPMHVNQTMTGVAIYPPGTVLPEKVSE</sequence>
<feature type="domain" description="FIST" evidence="1">
    <location>
        <begin position="38"/>
        <end position="238"/>
    </location>
</feature>
<evidence type="ECO:0000313" key="3">
    <source>
        <dbReference type="EMBL" id="PDT45060.1"/>
    </source>
</evidence>
<dbReference type="AlphaFoldDB" id="A0A2A6LRZ0"/>
<gene>
    <name evidence="3" type="ORF">CO661_25815</name>
</gene>
<accession>A0A2A6LRZ0</accession>
<dbReference type="SMART" id="SM00897">
    <property type="entry name" value="FIST"/>
    <property type="match status" value="1"/>
</dbReference>
<dbReference type="Proteomes" id="UP000220353">
    <property type="component" value="Unassembled WGS sequence"/>
</dbReference>
<reference evidence="3 4" key="1">
    <citation type="submission" date="2017-09" db="EMBL/GenBank/DDBJ databases">
        <title>Comparative genomics of rhizobia isolated from Phaseolus vulgaris in China.</title>
        <authorList>
            <person name="Tong W."/>
        </authorList>
    </citation>
    <scope>NUCLEOTIDE SEQUENCE [LARGE SCALE GENOMIC DNA]</scope>
    <source>
        <strain evidence="3 4">PCH1</strain>
    </source>
</reference>
<protein>
    <submittedName>
        <fullName evidence="3">GfdT protein</fullName>
    </submittedName>
</protein>
<organism evidence="3 4">
    <name type="scientific">Rhizobium fredii</name>
    <name type="common">Sinorhizobium fredii</name>
    <dbReference type="NCBI Taxonomy" id="380"/>
    <lineage>
        <taxon>Bacteria</taxon>
        <taxon>Pseudomonadati</taxon>
        <taxon>Pseudomonadota</taxon>
        <taxon>Alphaproteobacteria</taxon>
        <taxon>Hyphomicrobiales</taxon>
        <taxon>Rhizobiaceae</taxon>
        <taxon>Sinorhizobium/Ensifer group</taxon>
        <taxon>Sinorhizobium</taxon>
    </lineage>
</organism>
<dbReference type="SMART" id="SM01204">
    <property type="entry name" value="FIST_C"/>
    <property type="match status" value="1"/>
</dbReference>
<dbReference type="Pfam" id="PF10442">
    <property type="entry name" value="FIST_C"/>
    <property type="match status" value="1"/>
</dbReference>
<dbReference type="PANTHER" id="PTHR40252:SF2">
    <property type="entry name" value="BLR0328 PROTEIN"/>
    <property type="match status" value="1"/>
</dbReference>
<dbReference type="PANTHER" id="PTHR40252">
    <property type="entry name" value="BLR0328 PROTEIN"/>
    <property type="match status" value="1"/>
</dbReference>
<dbReference type="EMBL" id="NWTC01000025">
    <property type="protein sequence ID" value="PDT45060.1"/>
    <property type="molecule type" value="Genomic_DNA"/>
</dbReference>
<name>A0A2A6LRZ0_RHIFR</name>
<dbReference type="InterPro" id="IPR019494">
    <property type="entry name" value="FIST_C"/>
</dbReference>
<proteinExistence type="predicted"/>
<dbReference type="Pfam" id="PF08495">
    <property type="entry name" value="FIST"/>
    <property type="match status" value="1"/>
</dbReference>
<dbReference type="InterPro" id="IPR013702">
    <property type="entry name" value="FIST_domain_N"/>
</dbReference>
<comment type="caution">
    <text evidence="3">The sequence shown here is derived from an EMBL/GenBank/DDBJ whole genome shotgun (WGS) entry which is preliminary data.</text>
</comment>
<feature type="domain" description="FIST C-domain" evidence="2">
    <location>
        <begin position="239"/>
        <end position="368"/>
    </location>
</feature>
<dbReference type="RefSeq" id="WP_097587571.1">
    <property type="nucleotide sequence ID" value="NZ_NWTC01000025.1"/>
</dbReference>
<evidence type="ECO:0000259" key="2">
    <source>
        <dbReference type="SMART" id="SM01204"/>
    </source>
</evidence>